<dbReference type="PROSITE" id="PS51502">
    <property type="entry name" value="S_R_A_B_BARREL"/>
    <property type="match status" value="1"/>
</dbReference>
<dbReference type="Gene3D" id="3.40.50.300">
    <property type="entry name" value="P-loop containing nucleotide triphosphate hydrolases"/>
    <property type="match status" value="1"/>
</dbReference>
<organism evidence="2 3">
    <name type="scientific">Skeletonema marinoi</name>
    <dbReference type="NCBI Taxonomy" id="267567"/>
    <lineage>
        <taxon>Eukaryota</taxon>
        <taxon>Sar</taxon>
        <taxon>Stramenopiles</taxon>
        <taxon>Ochrophyta</taxon>
        <taxon>Bacillariophyta</taxon>
        <taxon>Coscinodiscophyceae</taxon>
        <taxon>Thalassiosirophycidae</taxon>
        <taxon>Thalassiosirales</taxon>
        <taxon>Skeletonemataceae</taxon>
        <taxon>Skeletonema</taxon>
        <taxon>Skeletonema marinoi-dohrnii complex</taxon>
    </lineage>
</organism>
<evidence type="ECO:0000313" key="2">
    <source>
        <dbReference type="EMBL" id="KAK1741783.1"/>
    </source>
</evidence>
<feature type="domain" description="Stress-response A/B barrel" evidence="1">
    <location>
        <begin position="390"/>
        <end position="488"/>
    </location>
</feature>
<dbReference type="Gene3D" id="3.30.70.100">
    <property type="match status" value="1"/>
</dbReference>
<evidence type="ECO:0000259" key="1">
    <source>
        <dbReference type="PROSITE" id="PS51502"/>
    </source>
</evidence>
<comment type="caution">
    <text evidence="2">The sequence shown here is derived from an EMBL/GenBank/DDBJ whole genome shotgun (WGS) entry which is preliminary data.</text>
</comment>
<dbReference type="InterPro" id="IPR053259">
    <property type="entry name" value="Golvesin-related_Golgi"/>
</dbReference>
<dbReference type="SUPFAM" id="SSF52540">
    <property type="entry name" value="P-loop containing nucleoside triphosphate hydrolases"/>
    <property type="match status" value="1"/>
</dbReference>
<accession>A0AAD8Y9N9</accession>
<keyword evidence="3" id="KW-1185">Reference proteome</keyword>
<dbReference type="Proteomes" id="UP001224775">
    <property type="component" value="Unassembled WGS sequence"/>
</dbReference>
<reference evidence="2" key="1">
    <citation type="submission" date="2023-06" db="EMBL/GenBank/DDBJ databases">
        <title>Survivors Of The Sea: Transcriptome response of Skeletonema marinoi to long-term dormancy.</title>
        <authorList>
            <person name="Pinder M.I.M."/>
            <person name="Kourtchenko O."/>
            <person name="Robertson E.K."/>
            <person name="Larsson T."/>
            <person name="Maumus F."/>
            <person name="Osuna-Cruz C.M."/>
            <person name="Vancaester E."/>
            <person name="Stenow R."/>
            <person name="Vandepoele K."/>
            <person name="Ploug H."/>
            <person name="Bruchert V."/>
            <person name="Godhe A."/>
            <person name="Topel M."/>
        </authorList>
    </citation>
    <scope>NUCLEOTIDE SEQUENCE</scope>
    <source>
        <strain evidence="2">R05AC</strain>
    </source>
</reference>
<protein>
    <recommendedName>
        <fullName evidence="1">Stress-response A/B barrel domain-containing protein</fullName>
    </recommendedName>
</protein>
<name>A0AAD8Y9N9_9STRA</name>
<dbReference type="InterPro" id="IPR013097">
    <property type="entry name" value="Dabb"/>
</dbReference>
<dbReference type="InterPro" id="IPR027417">
    <property type="entry name" value="P-loop_NTPase"/>
</dbReference>
<sequence>EEAGDDTELLLGFSVKQRKSGHHLIRDPHRAPKVALAFFLLVCSIGGYQGFNDYWSNRAILSSSSSMSDEADVSEDAFDLEHRETLLHVQTSETDISNIEDTPVVLFNENIEVPWQLSGLANVFEEPYDPEKNKLYLWTIPRCGSTSIRRIASHCLGLTMASEAGKGDVGGDSLQVVEGNGMKYVNVDMSNPDGIAHAKELGVGGWNKVDMVSSSYLYDGAGIFDPDHKGYMIAMFRHPIERAVSLFYNLKSNKAYAEQMVTLSTVEQYSRSSLVENNWMTRFLSNSLSGELTPEHEAIAKEVLRTKCIIGLLQEKAESMRRLEMLFDVKAEKSQRRYDCQEKLWYWDWPGKNRHEQVLEGSEAWNRLYEQNSFDIRLYEYARELMSTVIEHIVLLKVKPEASDEDIKKLIEGAQSLRTIPGVISITVGSTFAEEWMPDRRNGHTHTLSCRLQSKEALRVYQDHPLHAQVKKECMLPVLAEPPMAVDYESVVVLGDSTEK</sequence>
<gene>
    <name evidence="2" type="ORF">QTG54_007356</name>
</gene>
<evidence type="ECO:0000313" key="3">
    <source>
        <dbReference type="Proteomes" id="UP001224775"/>
    </source>
</evidence>
<dbReference type="EMBL" id="JATAAI010000012">
    <property type="protein sequence ID" value="KAK1741783.1"/>
    <property type="molecule type" value="Genomic_DNA"/>
</dbReference>
<dbReference type="SUPFAM" id="SSF54909">
    <property type="entry name" value="Dimeric alpha+beta barrel"/>
    <property type="match status" value="1"/>
</dbReference>
<dbReference type="AlphaFoldDB" id="A0AAD8Y9N9"/>
<dbReference type="PANTHER" id="PTHR32301:SF6">
    <property type="entry name" value="GOLVESIN-RELATED"/>
    <property type="match status" value="1"/>
</dbReference>
<dbReference type="Pfam" id="PF07876">
    <property type="entry name" value="Dabb"/>
    <property type="match status" value="1"/>
</dbReference>
<dbReference type="InterPro" id="IPR011008">
    <property type="entry name" value="Dimeric_a/b-barrel"/>
</dbReference>
<dbReference type="PANTHER" id="PTHR32301">
    <property type="entry name" value="COUNTIN RECEPTOR CNR3-RELATED"/>
    <property type="match status" value="1"/>
</dbReference>
<dbReference type="SMART" id="SM00886">
    <property type="entry name" value="Dabb"/>
    <property type="match status" value="1"/>
</dbReference>
<feature type="non-terminal residue" evidence="2">
    <location>
        <position position="500"/>
    </location>
</feature>
<proteinExistence type="predicted"/>